<name>A0A7S0AR00_9DINO</name>
<proteinExistence type="predicted"/>
<gene>
    <name evidence="1" type="ORF">PBAH0796_LOCUS19967</name>
</gene>
<protein>
    <submittedName>
        <fullName evidence="1">Uncharacterized protein</fullName>
    </submittedName>
</protein>
<dbReference type="AlphaFoldDB" id="A0A7S0AR00"/>
<reference evidence="1" key="1">
    <citation type="submission" date="2021-01" db="EMBL/GenBank/DDBJ databases">
        <authorList>
            <person name="Corre E."/>
            <person name="Pelletier E."/>
            <person name="Niang G."/>
            <person name="Scheremetjew M."/>
            <person name="Finn R."/>
            <person name="Kale V."/>
            <person name="Holt S."/>
            <person name="Cochrane G."/>
            <person name="Meng A."/>
            <person name="Brown T."/>
            <person name="Cohen L."/>
        </authorList>
    </citation>
    <scope>NUCLEOTIDE SEQUENCE</scope>
    <source>
        <strain evidence="1">Pbaha01</strain>
    </source>
</reference>
<dbReference type="EMBL" id="HBEG01032730">
    <property type="protein sequence ID" value="CAD8370673.1"/>
    <property type="molecule type" value="Transcribed_RNA"/>
</dbReference>
<evidence type="ECO:0000313" key="1">
    <source>
        <dbReference type="EMBL" id="CAD8370673.1"/>
    </source>
</evidence>
<accession>A0A7S0AR00</accession>
<sequence length="472" mass="51448">MQKMMRVLDTADDRNHFKADLAGKRILHVKGFGSGFGYATPTQAELEAKQQREAVVAMSMFGPHFLVVDGDPWGVGFQRHIKAFIDWKRQSGGPLPQLIWAKNVKMSEGSPSDAGERSKRVKQAEQWMEQCTICVIVYWIDNAWIGAKMDALYGEGTVAKLEPEKFSTRGLVSITTGDMPPWVAGLGTDIWESVKAMEDPIRQDQQCFEKCSFENSAKGNAIFEALDLPDLAAHGVACLGGGESVVLELATKYLNSMSGFDASNAAVFPHSRGREGADPRLPQHLGAAFKVLVLNTAPARDHFRAGLAGKRLLHVKNSGRGFEVAGSAPTELEAKQQRETLVAVTSFGPDYLVFDGNPWEPGFQWLVRAFVDLQRQSGGPLPHLIWAKGVAMSASGGVPGDAGERSKRVKQAEQWMQESAVPVIIYWIDNAQISATMDFLQGEALDLLDVGLRGAVCFEGEESAVALELSAK</sequence>
<organism evidence="1">
    <name type="scientific">Pyrodinium bahamense</name>
    <dbReference type="NCBI Taxonomy" id="73915"/>
    <lineage>
        <taxon>Eukaryota</taxon>
        <taxon>Sar</taxon>
        <taxon>Alveolata</taxon>
        <taxon>Dinophyceae</taxon>
        <taxon>Gonyaulacales</taxon>
        <taxon>Pyrocystaceae</taxon>
        <taxon>Pyrodinium</taxon>
    </lineage>
</organism>